<dbReference type="SMART" id="SM00710">
    <property type="entry name" value="PbH1"/>
    <property type="match status" value="9"/>
</dbReference>
<keyword evidence="4" id="KW-1185">Reference proteome</keyword>
<evidence type="ECO:0000256" key="1">
    <source>
        <dbReference type="SAM" id="MobiDB-lite"/>
    </source>
</evidence>
<organism evidence="3 4">
    <name type="scientific">Xenorhabdus beddingii</name>
    <dbReference type="NCBI Taxonomy" id="40578"/>
    <lineage>
        <taxon>Bacteria</taxon>
        <taxon>Pseudomonadati</taxon>
        <taxon>Pseudomonadota</taxon>
        <taxon>Gammaproteobacteria</taxon>
        <taxon>Enterobacterales</taxon>
        <taxon>Morganellaceae</taxon>
        <taxon>Xenorhabdus</taxon>
    </lineage>
</organism>
<evidence type="ECO:0000259" key="2">
    <source>
        <dbReference type="Pfam" id="PF13229"/>
    </source>
</evidence>
<proteinExistence type="predicted"/>
<dbReference type="Pfam" id="PF13229">
    <property type="entry name" value="Beta_helix"/>
    <property type="match status" value="1"/>
</dbReference>
<reference evidence="3 4" key="1">
    <citation type="submission" date="2017-01" db="EMBL/GenBank/DDBJ databases">
        <title>Deconstructing symbiosis and pathogenesis requirements using a combined genomic-metabolomic approach.</title>
        <authorList>
            <person name="Tobias N.J."/>
            <person name="Wolff H."/>
            <person name="Djahanschiri B."/>
            <person name="Ebersberger I."/>
            <person name="Bode H.B."/>
        </authorList>
    </citation>
    <scope>NUCLEOTIDE SEQUENCE [LARGE SCALE GENOMIC DNA]</scope>
    <source>
        <strain evidence="3 4">DSM 4764</strain>
    </source>
</reference>
<dbReference type="EMBL" id="MUBK01000008">
    <property type="protein sequence ID" value="OTA20584.1"/>
    <property type="molecule type" value="Genomic_DNA"/>
</dbReference>
<comment type="caution">
    <text evidence="3">The sequence shown here is derived from an EMBL/GenBank/DDBJ whole genome shotgun (WGS) entry which is preliminary data.</text>
</comment>
<feature type="region of interest" description="Disordered" evidence="1">
    <location>
        <begin position="412"/>
        <end position="439"/>
    </location>
</feature>
<dbReference type="Proteomes" id="UP000194204">
    <property type="component" value="Unassembled WGS sequence"/>
</dbReference>
<dbReference type="InterPro" id="IPR012334">
    <property type="entry name" value="Pectin_lyas_fold"/>
</dbReference>
<dbReference type="STRING" id="40578.Xbed_01388"/>
<feature type="domain" description="Right handed beta helix" evidence="2">
    <location>
        <begin position="43"/>
        <end position="196"/>
    </location>
</feature>
<evidence type="ECO:0000313" key="4">
    <source>
        <dbReference type="Proteomes" id="UP000194204"/>
    </source>
</evidence>
<dbReference type="InterPro" id="IPR006626">
    <property type="entry name" value="PbH1"/>
</dbReference>
<dbReference type="AlphaFoldDB" id="A0A1Y2SNW7"/>
<dbReference type="InterPro" id="IPR011050">
    <property type="entry name" value="Pectin_lyase_fold/virulence"/>
</dbReference>
<dbReference type="SUPFAM" id="SSF51126">
    <property type="entry name" value="Pectin lyase-like"/>
    <property type="match status" value="2"/>
</dbReference>
<evidence type="ECO:0000313" key="3">
    <source>
        <dbReference type="EMBL" id="OTA20584.1"/>
    </source>
</evidence>
<name>A0A1Y2SNW7_9GAMM</name>
<protein>
    <recommendedName>
        <fullName evidence="2">Right handed beta helix domain-containing protein</fullName>
    </recommendedName>
</protein>
<sequence>MLFVSGHTCKGSFQPTGGGSEKSPVIIGKTGKGTTPIIDGNGESNAILLVNMSNLTLQDLEIINAAKAGSKRNGVHVRLTDFGKSENITLQNLTIHHIRGGDYKNIDGSAGIQVGIEGQKIASYYDNLKILNNHIEDVDRSGIYFKSLWDKRSHSVTTQKWTPSTRVVIRGNTVKSIAGDGIKVDTTLGALIEYNTLAGFQLRSHYNNAGIWTFDTQDTIVQFNDVSGGGSSGDGMAFDADAGSMNTLFQYNYSHHNKGGFVMLCPYTGVYSDGTIVRYNISYNDKTRVFQMCHGNTHKNKIYNNSIYYNGTDKVKFLQGQMPTNSDLEWSNNIIYNTGPVMELDIQKQKPNLNFYNNDFVGVGKLPNNTDGRQHPNGLSVDPAFISVSEQNINGFKLSSKTPLKGKGKIIQNNGGRDYFNHPVSTDKAPTIGADEEKH</sequence>
<dbReference type="InterPro" id="IPR039448">
    <property type="entry name" value="Beta_helix"/>
</dbReference>
<accession>A0A1Y2SNW7</accession>
<gene>
    <name evidence="3" type="ORF">Xbed_01388</name>
</gene>
<dbReference type="Gene3D" id="2.160.20.10">
    <property type="entry name" value="Single-stranded right-handed beta-helix, Pectin lyase-like"/>
    <property type="match status" value="1"/>
</dbReference>